<dbReference type="PANTHER" id="PTHR23024:SF557">
    <property type="entry name" value="AB HYDROLASE SUPERFAMILY PROTEIN C1039.03"/>
    <property type="match status" value="1"/>
</dbReference>
<evidence type="ECO:0000259" key="1">
    <source>
        <dbReference type="Pfam" id="PF07859"/>
    </source>
</evidence>
<sequence length="346" mass="38499">MSAPATGETLASPLHPDIQKRLDPDFVVYYNEKIAHKTPTHRIPLSEIRANPAKYAGPWCVDLSGAPGVKNFTVTSKDGHQVKIRSYSPVDEKFGKGPWPIHINFHGGGFVFGDLTADAAFCERLQQRLPIITLDVEYRLCPENRFDHAIEDGWAALEWVHKNASEINGDGSSISLSGISAGGHLAAVTQQLARDAGIPLKLAILTVPCTDYTTYWPTPEGYNLFPSVEAMKNTAMLDHTRLTFFHEQVNNERDRDHLEKNVPQWWKTPLHNTNFKDLCTTFIATAECDPLCDEGEAYGVKVVQAGGMAIFRRYLGMPHPFTHMPLKGAHQYDEDVIGTLRLAHGI</sequence>
<dbReference type="GO" id="GO:0016787">
    <property type="term" value="F:hydrolase activity"/>
    <property type="evidence" value="ECO:0007669"/>
    <property type="project" value="InterPro"/>
</dbReference>
<dbReference type="InterPro" id="IPR029058">
    <property type="entry name" value="AB_hydrolase_fold"/>
</dbReference>
<dbReference type="OrthoDB" id="408631at2759"/>
<dbReference type="Proteomes" id="UP000799772">
    <property type="component" value="Unassembled WGS sequence"/>
</dbReference>
<dbReference type="EMBL" id="ML978121">
    <property type="protein sequence ID" value="KAF2105008.1"/>
    <property type="molecule type" value="Genomic_DNA"/>
</dbReference>
<dbReference type="Pfam" id="PF07859">
    <property type="entry name" value="Abhydrolase_3"/>
    <property type="match status" value="1"/>
</dbReference>
<organism evidence="2 3">
    <name type="scientific">Rhizodiscina lignyota</name>
    <dbReference type="NCBI Taxonomy" id="1504668"/>
    <lineage>
        <taxon>Eukaryota</taxon>
        <taxon>Fungi</taxon>
        <taxon>Dikarya</taxon>
        <taxon>Ascomycota</taxon>
        <taxon>Pezizomycotina</taxon>
        <taxon>Dothideomycetes</taxon>
        <taxon>Pleosporomycetidae</taxon>
        <taxon>Aulographales</taxon>
        <taxon>Rhizodiscinaceae</taxon>
        <taxon>Rhizodiscina</taxon>
    </lineage>
</organism>
<proteinExistence type="predicted"/>
<evidence type="ECO:0000313" key="3">
    <source>
        <dbReference type="Proteomes" id="UP000799772"/>
    </source>
</evidence>
<comment type="caution">
    <text evidence="2">The sequence shown here is derived from an EMBL/GenBank/DDBJ whole genome shotgun (WGS) entry which is preliminary data.</text>
</comment>
<dbReference type="SUPFAM" id="SSF53474">
    <property type="entry name" value="alpha/beta-Hydrolases"/>
    <property type="match status" value="1"/>
</dbReference>
<dbReference type="Gene3D" id="3.40.50.1820">
    <property type="entry name" value="alpha/beta hydrolase"/>
    <property type="match status" value="1"/>
</dbReference>
<name>A0A9P4ITG1_9PEZI</name>
<protein>
    <submittedName>
        <fullName evidence="2">Alpha/beta-hydrolase</fullName>
    </submittedName>
</protein>
<dbReference type="PANTHER" id="PTHR23024">
    <property type="entry name" value="ARYLACETAMIDE DEACETYLASE"/>
    <property type="match status" value="1"/>
</dbReference>
<accession>A0A9P4ITG1</accession>
<keyword evidence="3" id="KW-1185">Reference proteome</keyword>
<dbReference type="InterPro" id="IPR050466">
    <property type="entry name" value="Carboxylest/Gibb_receptor"/>
</dbReference>
<dbReference type="InterPro" id="IPR013094">
    <property type="entry name" value="AB_hydrolase_3"/>
</dbReference>
<evidence type="ECO:0000313" key="2">
    <source>
        <dbReference type="EMBL" id="KAF2105008.1"/>
    </source>
</evidence>
<feature type="domain" description="Alpha/beta hydrolase fold-3" evidence="1">
    <location>
        <begin position="103"/>
        <end position="322"/>
    </location>
</feature>
<reference evidence="2" key="1">
    <citation type="journal article" date="2020" name="Stud. Mycol.">
        <title>101 Dothideomycetes genomes: a test case for predicting lifestyles and emergence of pathogens.</title>
        <authorList>
            <person name="Haridas S."/>
            <person name="Albert R."/>
            <person name="Binder M."/>
            <person name="Bloem J."/>
            <person name="Labutti K."/>
            <person name="Salamov A."/>
            <person name="Andreopoulos B."/>
            <person name="Baker S."/>
            <person name="Barry K."/>
            <person name="Bills G."/>
            <person name="Bluhm B."/>
            <person name="Cannon C."/>
            <person name="Castanera R."/>
            <person name="Culley D."/>
            <person name="Daum C."/>
            <person name="Ezra D."/>
            <person name="Gonzalez J."/>
            <person name="Henrissat B."/>
            <person name="Kuo A."/>
            <person name="Liang C."/>
            <person name="Lipzen A."/>
            <person name="Lutzoni F."/>
            <person name="Magnuson J."/>
            <person name="Mondo S."/>
            <person name="Nolan M."/>
            <person name="Ohm R."/>
            <person name="Pangilinan J."/>
            <person name="Park H.-J."/>
            <person name="Ramirez L."/>
            <person name="Alfaro M."/>
            <person name="Sun H."/>
            <person name="Tritt A."/>
            <person name="Yoshinaga Y."/>
            <person name="Zwiers L.-H."/>
            <person name="Turgeon B."/>
            <person name="Goodwin S."/>
            <person name="Spatafora J."/>
            <person name="Crous P."/>
            <person name="Grigoriev I."/>
        </authorList>
    </citation>
    <scope>NUCLEOTIDE SEQUENCE</scope>
    <source>
        <strain evidence="2">CBS 133067</strain>
    </source>
</reference>
<dbReference type="AlphaFoldDB" id="A0A9P4ITG1"/>
<gene>
    <name evidence="2" type="ORF">NA57DRAFT_71203</name>
</gene>